<dbReference type="GO" id="GO:0046872">
    <property type="term" value="F:metal ion binding"/>
    <property type="evidence" value="ECO:0007669"/>
    <property type="project" value="UniProtKB-KW"/>
</dbReference>
<dbReference type="InterPro" id="IPR023170">
    <property type="entry name" value="HhH_base_excis_C"/>
</dbReference>
<dbReference type="PANTHER" id="PTHR10359">
    <property type="entry name" value="A/G-SPECIFIC ADENINE GLYCOSYLASE/ENDONUCLEASE III"/>
    <property type="match status" value="1"/>
</dbReference>
<dbReference type="CDD" id="cd00056">
    <property type="entry name" value="ENDO3c"/>
    <property type="match status" value="1"/>
</dbReference>
<dbReference type="InterPro" id="IPR011257">
    <property type="entry name" value="DNA_glycosylase"/>
</dbReference>
<evidence type="ECO:0000313" key="7">
    <source>
        <dbReference type="Proteomes" id="UP000250163"/>
    </source>
</evidence>
<evidence type="ECO:0000259" key="5">
    <source>
        <dbReference type="SMART" id="SM00478"/>
    </source>
</evidence>
<dbReference type="OrthoDB" id="9802365at2"/>
<reference evidence="7" key="1">
    <citation type="submission" date="2018-05" db="EMBL/GenBank/DDBJ databases">
        <authorList>
            <person name="Cea G.-C."/>
            <person name="William W."/>
        </authorList>
    </citation>
    <scope>NUCLEOTIDE SEQUENCE [LARGE SCALE GENOMIC DNA]</scope>
    <source>
        <strain evidence="7">DB21MT 5</strain>
    </source>
</reference>
<dbReference type="SUPFAM" id="SSF48150">
    <property type="entry name" value="DNA-glycosylase"/>
    <property type="match status" value="1"/>
</dbReference>
<keyword evidence="2" id="KW-0479">Metal-binding</keyword>
<proteinExistence type="predicted"/>
<dbReference type="InterPro" id="IPR003265">
    <property type="entry name" value="HhH-GPD_domain"/>
</dbReference>
<keyword evidence="6" id="KW-0378">Hydrolase</keyword>
<dbReference type="GO" id="GO:0006284">
    <property type="term" value="P:base-excision repair"/>
    <property type="evidence" value="ECO:0007669"/>
    <property type="project" value="InterPro"/>
</dbReference>
<protein>
    <submittedName>
        <fullName evidence="6">Endonuclease III</fullName>
        <ecNumber evidence="6">4.2.99.18</ecNumber>
    </submittedName>
</protein>
<evidence type="ECO:0000256" key="3">
    <source>
        <dbReference type="ARBA" id="ARBA00023004"/>
    </source>
</evidence>
<dbReference type="EMBL" id="LS483250">
    <property type="protein sequence ID" value="SQD76704.1"/>
    <property type="molecule type" value="Genomic_DNA"/>
</dbReference>
<evidence type="ECO:0000256" key="2">
    <source>
        <dbReference type="ARBA" id="ARBA00022723"/>
    </source>
</evidence>
<dbReference type="PIRSF" id="PIRSF001435">
    <property type="entry name" value="Nth"/>
    <property type="match status" value="1"/>
</dbReference>
<keyword evidence="6" id="KW-0540">Nuclease</keyword>
<name>A0A330LIE0_9GAMM</name>
<dbReference type="Pfam" id="PF00730">
    <property type="entry name" value="HhH-GPD"/>
    <property type="match status" value="1"/>
</dbReference>
<dbReference type="Gene3D" id="1.10.340.30">
    <property type="entry name" value="Hypothetical protein, domain 2"/>
    <property type="match status" value="2"/>
</dbReference>
<feature type="domain" description="HhH-GPD" evidence="5">
    <location>
        <begin position="53"/>
        <end position="175"/>
    </location>
</feature>
<dbReference type="EC" id="4.2.99.18" evidence="6"/>
<dbReference type="Gene3D" id="1.10.1670.10">
    <property type="entry name" value="Helix-hairpin-Helix base-excision DNA repair enzymes (C-terminal)"/>
    <property type="match status" value="1"/>
</dbReference>
<gene>
    <name evidence="6" type="ORF">MORIYA_0226</name>
</gene>
<dbReference type="AlphaFoldDB" id="A0A330LIE0"/>
<keyword evidence="4" id="KW-0411">Iron-sulfur</keyword>
<sequence length="197" mass="22613">MLKTTTHNTIHNNLKAAVTTTFNDIFTPLQQHYGHLAWWPADTEYEMMVGAILTQNTNWKNVEKALAILTGKLTPQQILAMPVDTLARRIEGATLRNELLAVNGIGPETADSILVYALDKPFFIIDNYTRRILHRIGFELPTGYDQLRLLLEQNIPRNITTYQQYHALLVEHAKRYCTKIPQCQHCPLSKCCQKRIK</sequence>
<keyword evidence="3" id="KW-0408">Iron</keyword>
<keyword evidence="6" id="KW-0456">Lyase</keyword>
<dbReference type="PANTHER" id="PTHR10359:SF19">
    <property type="entry name" value="DNA REPAIR GLYCOSYLASE MJ1434-RELATED"/>
    <property type="match status" value="1"/>
</dbReference>
<dbReference type="KEGG" id="mya:MORIYA_0226"/>
<evidence type="ECO:0000256" key="4">
    <source>
        <dbReference type="ARBA" id="ARBA00023014"/>
    </source>
</evidence>
<organism evidence="6 7">
    <name type="scientific">Moritella yayanosii</name>
    <dbReference type="NCBI Taxonomy" id="69539"/>
    <lineage>
        <taxon>Bacteria</taxon>
        <taxon>Pseudomonadati</taxon>
        <taxon>Pseudomonadota</taxon>
        <taxon>Gammaproteobacteria</taxon>
        <taxon>Alteromonadales</taxon>
        <taxon>Moritellaceae</taxon>
        <taxon>Moritella</taxon>
    </lineage>
</organism>
<evidence type="ECO:0000313" key="6">
    <source>
        <dbReference type="EMBL" id="SQD76704.1"/>
    </source>
</evidence>
<dbReference type="SMART" id="SM00478">
    <property type="entry name" value="ENDO3c"/>
    <property type="match status" value="1"/>
</dbReference>
<keyword evidence="6" id="KW-0255">Endonuclease</keyword>
<keyword evidence="7" id="KW-1185">Reference proteome</keyword>
<dbReference type="Proteomes" id="UP000250163">
    <property type="component" value="Chromosome MORIYA"/>
</dbReference>
<accession>A0A330LIE0</accession>
<dbReference type="GO" id="GO:0140078">
    <property type="term" value="F:class I DNA-(apurinic or apyrimidinic site) endonuclease activity"/>
    <property type="evidence" value="ECO:0007669"/>
    <property type="project" value="UniProtKB-EC"/>
</dbReference>
<keyword evidence="1" id="KW-0004">4Fe-4S</keyword>
<dbReference type="GO" id="GO:0051539">
    <property type="term" value="F:4 iron, 4 sulfur cluster binding"/>
    <property type="evidence" value="ECO:0007669"/>
    <property type="project" value="UniProtKB-KW"/>
</dbReference>
<evidence type="ECO:0000256" key="1">
    <source>
        <dbReference type="ARBA" id="ARBA00022485"/>
    </source>
</evidence>